<protein>
    <submittedName>
        <fullName evidence="3">Uncharacterized protein</fullName>
    </submittedName>
</protein>
<accession>A0AAV6J2S8</accession>
<feature type="region of interest" description="Disordered" evidence="2">
    <location>
        <begin position="346"/>
        <end position="422"/>
    </location>
</feature>
<evidence type="ECO:0000256" key="2">
    <source>
        <dbReference type="SAM" id="MobiDB-lite"/>
    </source>
</evidence>
<evidence type="ECO:0000256" key="1">
    <source>
        <dbReference type="PROSITE-ProRule" id="PRU00023"/>
    </source>
</evidence>
<dbReference type="SUPFAM" id="SSF48403">
    <property type="entry name" value="Ankyrin repeat"/>
    <property type="match status" value="2"/>
</dbReference>
<dbReference type="AlphaFoldDB" id="A0AAV6J2S8"/>
<proteinExistence type="predicted"/>
<sequence length="779" mass="86911">MTLYKLVHKGDWEYVKDYLEQYPDALTTQISLTGDTALHIAVLGGHVKIVEELVHMISAKDLALPNRTGETALSLAAGGGITKVAKPLLRKNHDLLGMKNYNGNIPVIVAAQFGHVDMVHYLYWVTQEKDLNPETTDQGGKLLTTCIIAQIYDVALDLVQRFPGMATADKTLNTLATRQSAFASGTHLVFWKQWVYSSPCIKHIHDTKVKHVQVHELLGCISDDISALNHSEIKGTKLFPAVFEAVKHRNSEFVKEILTAYPDIVWILDEEDRNIFLFAVLQWEEKVFCLLHEMGPRKNLIATSLDKNGNTILHHAAMLSPSSHLDQISGAALQMQRELQWMAKKHNTTPGGLDNARQSMKEESIESQSTDTTSTSDDSDNAQEPPNLELEGSPSMISNPNSLEMKTPVEEPETSPGNEEGLGRERILMTLYKLVHKGDWEYVKCYLEQYPDALTTQISLTGDTALHIAVLGGHVKIGEELVHIISAKDLALPNRTGETALSLAAGGGIPKVAKPLVRKNHDLLGMKNYNGNIPVVVAAQFGHVDMVHYLYRVTQEEDLDPERSDQGGKLLTTCIIAQIYDVTLDLVQRFPGLATTGETLNTLATRQSAFASGTHLVFWKQWVYSSPCIKHIHDTKVKHVQVHELLGCISDDISALNHSEIYGTKLFPAVFEAVLHRNSEFVKEILTAYPDIVWILDEEYRNIFLFAVLQREEKVFCLLHEMGPRKNLIATSLDKNGNTILHHAAMLSPSSHLDQISGAALQMQRELQWFEVSTHICHI</sequence>
<dbReference type="Proteomes" id="UP000823749">
    <property type="component" value="Chromosome 8"/>
</dbReference>
<organism evidence="3 4">
    <name type="scientific">Rhododendron griersonianum</name>
    <dbReference type="NCBI Taxonomy" id="479676"/>
    <lineage>
        <taxon>Eukaryota</taxon>
        <taxon>Viridiplantae</taxon>
        <taxon>Streptophyta</taxon>
        <taxon>Embryophyta</taxon>
        <taxon>Tracheophyta</taxon>
        <taxon>Spermatophyta</taxon>
        <taxon>Magnoliopsida</taxon>
        <taxon>eudicotyledons</taxon>
        <taxon>Gunneridae</taxon>
        <taxon>Pentapetalae</taxon>
        <taxon>asterids</taxon>
        <taxon>Ericales</taxon>
        <taxon>Ericaceae</taxon>
        <taxon>Ericoideae</taxon>
        <taxon>Rhodoreae</taxon>
        <taxon>Rhododendron</taxon>
    </lineage>
</organism>
<dbReference type="InterPro" id="IPR002110">
    <property type="entry name" value="Ankyrin_rpt"/>
</dbReference>
<dbReference type="InterPro" id="IPR036770">
    <property type="entry name" value="Ankyrin_rpt-contain_sf"/>
</dbReference>
<dbReference type="Gene3D" id="1.25.40.20">
    <property type="entry name" value="Ankyrin repeat-containing domain"/>
    <property type="match status" value="4"/>
</dbReference>
<dbReference type="PANTHER" id="PTHR24177:SF33">
    <property type="entry name" value="ANKYRIN REPEAT FAMILY PROTEIN"/>
    <property type="match status" value="1"/>
</dbReference>
<feature type="compositionally biased region" description="Polar residues" evidence="2">
    <location>
        <begin position="395"/>
        <end position="404"/>
    </location>
</feature>
<dbReference type="GO" id="GO:0016020">
    <property type="term" value="C:membrane"/>
    <property type="evidence" value="ECO:0007669"/>
    <property type="project" value="TreeGrafter"/>
</dbReference>
<dbReference type="Pfam" id="PF12796">
    <property type="entry name" value="Ank_2"/>
    <property type="match status" value="2"/>
</dbReference>
<feature type="repeat" description="ANK" evidence="1">
    <location>
        <begin position="33"/>
        <end position="54"/>
    </location>
</feature>
<comment type="caution">
    <text evidence="3">The sequence shown here is derived from an EMBL/GenBank/DDBJ whole genome shotgun (WGS) entry which is preliminary data.</text>
</comment>
<dbReference type="PANTHER" id="PTHR24177">
    <property type="entry name" value="CASKIN"/>
    <property type="match status" value="1"/>
</dbReference>
<keyword evidence="4" id="KW-1185">Reference proteome</keyword>
<reference evidence="3" key="1">
    <citation type="submission" date="2020-08" db="EMBL/GenBank/DDBJ databases">
        <title>Plant Genome Project.</title>
        <authorList>
            <person name="Zhang R.-G."/>
        </authorList>
    </citation>
    <scope>NUCLEOTIDE SEQUENCE</scope>
    <source>
        <strain evidence="3">WSP0</strain>
        <tissue evidence="3">Leaf</tissue>
    </source>
</reference>
<keyword evidence="1" id="KW-0040">ANK repeat</keyword>
<evidence type="ECO:0000313" key="4">
    <source>
        <dbReference type="Proteomes" id="UP000823749"/>
    </source>
</evidence>
<dbReference type="PROSITE" id="PS50297">
    <property type="entry name" value="ANK_REP_REGION"/>
    <property type="match status" value="1"/>
</dbReference>
<evidence type="ECO:0000313" key="3">
    <source>
        <dbReference type="EMBL" id="KAG5534092.1"/>
    </source>
</evidence>
<dbReference type="SMART" id="SM00248">
    <property type="entry name" value="ANK"/>
    <property type="match status" value="8"/>
</dbReference>
<name>A0AAV6J2S8_9ERIC</name>
<dbReference type="PROSITE" id="PS50088">
    <property type="entry name" value="ANK_REPEAT"/>
    <property type="match status" value="1"/>
</dbReference>
<dbReference type="EMBL" id="JACTNZ010000008">
    <property type="protein sequence ID" value="KAG5534092.1"/>
    <property type="molecule type" value="Genomic_DNA"/>
</dbReference>
<gene>
    <name evidence="3" type="ORF">RHGRI_022283</name>
</gene>